<evidence type="ECO:0000259" key="7">
    <source>
        <dbReference type="Pfam" id="PF13193"/>
    </source>
</evidence>
<keyword evidence="2" id="KW-0436">Ligase</keyword>
<dbReference type="PANTHER" id="PTHR43201:SF5">
    <property type="entry name" value="MEDIUM-CHAIN ACYL-COA LIGASE ACSF2, MITOCHONDRIAL"/>
    <property type="match status" value="1"/>
</dbReference>
<dbReference type="InterPro" id="IPR042099">
    <property type="entry name" value="ANL_N_sf"/>
</dbReference>
<comment type="catalytic activity">
    <reaction evidence="3">
        <text>3-(methylsulfanyl)propanoate + ATP + CoA = 3-(methylsulfanyl)propanoyl-CoA + AMP + diphosphate</text>
        <dbReference type="Rhea" id="RHEA:43052"/>
        <dbReference type="ChEBI" id="CHEBI:30616"/>
        <dbReference type="ChEBI" id="CHEBI:33019"/>
        <dbReference type="ChEBI" id="CHEBI:49016"/>
        <dbReference type="ChEBI" id="CHEBI:57287"/>
        <dbReference type="ChEBI" id="CHEBI:82815"/>
        <dbReference type="ChEBI" id="CHEBI:456215"/>
        <dbReference type="EC" id="6.2.1.44"/>
    </reaction>
    <physiologicalReaction direction="left-to-right" evidence="3">
        <dbReference type="Rhea" id="RHEA:43053"/>
    </physiologicalReaction>
</comment>
<gene>
    <name evidence="8" type="ORF">SIL87_06355</name>
</gene>
<evidence type="ECO:0000313" key="9">
    <source>
        <dbReference type="Proteomes" id="UP001279553"/>
    </source>
</evidence>
<evidence type="ECO:0000256" key="4">
    <source>
        <dbReference type="ARBA" id="ARBA00066616"/>
    </source>
</evidence>
<dbReference type="Gene3D" id="3.40.50.12780">
    <property type="entry name" value="N-terminal domain of ligase-like"/>
    <property type="match status" value="1"/>
</dbReference>
<evidence type="ECO:0000256" key="3">
    <source>
        <dbReference type="ARBA" id="ARBA00051915"/>
    </source>
</evidence>
<keyword evidence="9" id="KW-1185">Reference proteome</keyword>
<dbReference type="InterPro" id="IPR020845">
    <property type="entry name" value="AMP-binding_CS"/>
</dbReference>
<sequence>MMRESYVQGLSETRLLGMTIGAALERAAREHGAHEALVAYAEGVRLDYAGLDALVDQVAAGLIGLGLVRGERIGIFSPNNVAWAVLQFASAKAGLILVTINPAYRTAELEYVLNAVQCAALVLAPRFKSSDYIAMLEGIPADRLPHLRLRIVIGDAPSGMMRFDDIAAHADAASRAALVRLRQDLQFDDPINIQFTSGTTGAPKGATLSHHNVLNNGFFVGEGIGLRSEDRICIPVPLYHCFGMVMGNLAAVTHGATMVYPGEGFDARATLAAVSAERCTHLYGVPTMFIAELEHPDFGSFDLSSLRGGIMAGTSCPIEVMRRVMERMHMPEISICYGMTETSPVSFQTAIDDTAERRVATVGRVHPHLEIKVVDPDGRIVPVGERGEICTRGYSVMLGYWDQDGKTREVIDPARWMHTGDLGMIDAEGYCTIVGRSKDVVIRGGENIYPREVEEFLFRHPKVAGASVFGMPDAKYGEVPCAWVKPSAGANVTPEEIAAFCDGQIAHYKIPRHIRIVDEFPMTVTGKIQKFVMRDIMVAELGIVDEPRGKEA</sequence>
<dbReference type="InterPro" id="IPR045851">
    <property type="entry name" value="AMP-bd_C_sf"/>
</dbReference>
<organism evidence="8 9">
    <name type="scientific">Acidiphilium acidophilum</name>
    <name type="common">Thiobacillus acidophilus</name>
    <dbReference type="NCBI Taxonomy" id="76588"/>
    <lineage>
        <taxon>Bacteria</taxon>
        <taxon>Pseudomonadati</taxon>
        <taxon>Pseudomonadota</taxon>
        <taxon>Alphaproteobacteria</taxon>
        <taxon>Acetobacterales</taxon>
        <taxon>Acidocellaceae</taxon>
        <taxon>Acidiphilium</taxon>
    </lineage>
</organism>
<dbReference type="Proteomes" id="UP001279553">
    <property type="component" value="Unassembled WGS sequence"/>
</dbReference>
<evidence type="ECO:0000259" key="6">
    <source>
        <dbReference type="Pfam" id="PF00501"/>
    </source>
</evidence>
<evidence type="ECO:0000256" key="2">
    <source>
        <dbReference type="ARBA" id="ARBA00022598"/>
    </source>
</evidence>
<dbReference type="FunFam" id="3.40.50.12780:FF:000003">
    <property type="entry name" value="Long-chain-fatty-acid--CoA ligase FadD"/>
    <property type="match status" value="1"/>
</dbReference>
<dbReference type="SUPFAM" id="SSF56801">
    <property type="entry name" value="Acetyl-CoA synthetase-like"/>
    <property type="match status" value="1"/>
</dbReference>
<dbReference type="InterPro" id="IPR025110">
    <property type="entry name" value="AMP-bd_C"/>
</dbReference>
<dbReference type="GO" id="GO:0031956">
    <property type="term" value="F:medium-chain fatty acid-CoA ligase activity"/>
    <property type="evidence" value="ECO:0007669"/>
    <property type="project" value="TreeGrafter"/>
</dbReference>
<dbReference type="AlphaFoldDB" id="A0AAW9DPY5"/>
<evidence type="ECO:0000313" key="8">
    <source>
        <dbReference type="EMBL" id="MDX5930382.1"/>
    </source>
</evidence>
<dbReference type="InterPro" id="IPR000873">
    <property type="entry name" value="AMP-dep_synth/lig_dom"/>
</dbReference>
<proteinExistence type="inferred from homology"/>
<dbReference type="EMBL" id="JAWXYB010000018">
    <property type="protein sequence ID" value="MDX5930382.1"/>
    <property type="molecule type" value="Genomic_DNA"/>
</dbReference>
<dbReference type="Gene3D" id="3.30.300.30">
    <property type="match status" value="1"/>
</dbReference>
<comment type="similarity">
    <text evidence="1">Belongs to the ATP-dependent AMP-binding enzyme family.</text>
</comment>
<dbReference type="PANTHER" id="PTHR43201">
    <property type="entry name" value="ACYL-COA SYNTHETASE"/>
    <property type="match status" value="1"/>
</dbReference>
<accession>A0AAW9DPY5</accession>
<dbReference type="GO" id="GO:0006631">
    <property type="term" value="P:fatty acid metabolic process"/>
    <property type="evidence" value="ECO:0007669"/>
    <property type="project" value="TreeGrafter"/>
</dbReference>
<name>A0AAW9DPY5_ACIAO</name>
<reference evidence="8 9" key="1">
    <citation type="submission" date="2023-11" db="EMBL/GenBank/DDBJ databases">
        <title>MicrobeMod: A computational toolkit for identifying prokaryotic methylation and restriction-modification with nanopore sequencing.</title>
        <authorList>
            <person name="Crits-Christoph A."/>
            <person name="Kang S.C."/>
            <person name="Lee H."/>
            <person name="Ostrov N."/>
        </authorList>
    </citation>
    <scope>NUCLEOTIDE SEQUENCE [LARGE SCALE GENOMIC DNA]</scope>
    <source>
        <strain evidence="8 9">DSMZ 700</strain>
    </source>
</reference>
<dbReference type="Pfam" id="PF00501">
    <property type="entry name" value="AMP-binding"/>
    <property type="match status" value="1"/>
</dbReference>
<dbReference type="FunFam" id="3.30.300.30:FF:000008">
    <property type="entry name" value="2,3-dihydroxybenzoate-AMP ligase"/>
    <property type="match status" value="1"/>
</dbReference>
<dbReference type="EC" id="6.2.1.44" evidence="4"/>
<dbReference type="Pfam" id="PF13193">
    <property type="entry name" value="AMP-binding_C"/>
    <property type="match status" value="1"/>
</dbReference>
<comment type="caution">
    <text evidence="8">The sequence shown here is derived from an EMBL/GenBank/DDBJ whole genome shotgun (WGS) entry which is preliminary data.</text>
</comment>
<protein>
    <recommendedName>
        <fullName evidence="5">3-methylmercaptopropionyl-CoA ligase</fullName>
        <ecNumber evidence="4">6.2.1.44</ecNumber>
    </recommendedName>
</protein>
<feature type="domain" description="AMP-binding enzyme C-terminal" evidence="7">
    <location>
        <begin position="452"/>
        <end position="527"/>
    </location>
</feature>
<evidence type="ECO:0000256" key="5">
    <source>
        <dbReference type="ARBA" id="ARBA00067668"/>
    </source>
</evidence>
<evidence type="ECO:0000256" key="1">
    <source>
        <dbReference type="ARBA" id="ARBA00006432"/>
    </source>
</evidence>
<feature type="domain" description="AMP-dependent synthetase/ligase" evidence="6">
    <location>
        <begin position="24"/>
        <end position="401"/>
    </location>
</feature>
<dbReference type="PROSITE" id="PS00455">
    <property type="entry name" value="AMP_BINDING"/>
    <property type="match status" value="1"/>
</dbReference>
<dbReference type="CDD" id="cd05917">
    <property type="entry name" value="FACL_like_2"/>
    <property type="match status" value="1"/>
</dbReference>